<sequence>MDICWYQPRYDKIGSEPTGKDYLNCPLNKEQYEGICSSVEKCEKNRIL</sequence>
<protein>
    <submittedName>
        <fullName evidence="1">Methylenetetrahydrofolate-tRNA-(Uracil-5-)-methyltransferase TrmFO</fullName>
    </submittedName>
</protein>
<evidence type="ECO:0000313" key="1">
    <source>
        <dbReference type="EMBL" id="KEC66956.1"/>
    </source>
</evidence>
<keyword evidence="2" id="KW-1185">Reference proteome</keyword>
<evidence type="ECO:0000313" key="2">
    <source>
        <dbReference type="Proteomes" id="UP000027143"/>
    </source>
</evidence>
<gene>
    <name evidence="1" type="ORF">O7U_00230</name>
</gene>
<organism evidence="1 2">
    <name type="scientific">Bartonella quintana JK 68</name>
    <dbReference type="NCBI Taxonomy" id="1134503"/>
    <lineage>
        <taxon>Bacteria</taxon>
        <taxon>Pseudomonadati</taxon>
        <taxon>Pseudomonadota</taxon>
        <taxon>Alphaproteobacteria</taxon>
        <taxon>Hyphomicrobiales</taxon>
        <taxon>Bartonellaceae</taxon>
        <taxon>Bartonella</taxon>
    </lineage>
</organism>
<name>A0ABR4SSD3_BARQI</name>
<proteinExistence type="predicted"/>
<reference evidence="1 2" key="1">
    <citation type="submission" date="2012-04" db="EMBL/GenBank/DDBJ databases">
        <title>The Genome Sequence of Bartonella quintana JK 68.</title>
        <authorList>
            <consortium name="The Broad Institute Genome Sequencing Platform"/>
            <consortium name="The Broad Institute Genome Sequencing Center for Infectious Disease"/>
            <person name="Feldgarden M."/>
            <person name="Kirby J."/>
            <person name="Kosoy M."/>
            <person name="Birtles R."/>
            <person name="Probert W.S."/>
            <person name="Chiaraviglio L."/>
            <person name="Walker B."/>
            <person name="Young S.K."/>
            <person name="Zeng Q."/>
            <person name="Gargeya S."/>
            <person name="Fitzgerald M."/>
            <person name="Haas B."/>
            <person name="Abouelleil A."/>
            <person name="Alvarado L."/>
            <person name="Arachchi H.M."/>
            <person name="Berlin A.M."/>
            <person name="Chapman S.B."/>
            <person name="Goldberg J."/>
            <person name="Griggs A."/>
            <person name="Gujja S."/>
            <person name="Hansen M."/>
            <person name="Howarth C."/>
            <person name="Imamovic A."/>
            <person name="Larimer J."/>
            <person name="McCowen C."/>
            <person name="Montmayeur A."/>
            <person name="Murphy C."/>
            <person name="Neiman D."/>
            <person name="Pearson M."/>
            <person name="Priest M."/>
            <person name="Roberts A."/>
            <person name="Saif S."/>
            <person name="Shea T."/>
            <person name="Sisk P."/>
            <person name="Sykes S."/>
            <person name="Wortman J."/>
            <person name="Nusbaum C."/>
            <person name="Birren B."/>
        </authorList>
    </citation>
    <scope>NUCLEOTIDE SEQUENCE [LARGE SCALE GENOMIC DNA]</scope>
    <source>
        <strain evidence="1 2">JK 68</strain>
    </source>
</reference>
<comment type="caution">
    <text evidence="1">The sequence shown here is derived from an EMBL/GenBank/DDBJ whole genome shotgun (WGS) entry which is preliminary data.</text>
</comment>
<accession>A0ABR4SSD3</accession>
<dbReference type="Proteomes" id="UP000027143">
    <property type="component" value="Unassembled WGS sequence"/>
</dbReference>
<dbReference type="EMBL" id="AHPD01000002">
    <property type="protein sequence ID" value="KEC66956.1"/>
    <property type="molecule type" value="Genomic_DNA"/>
</dbReference>